<dbReference type="EMBL" id="MSDF01000052">
    <property type="protein sequence ID" value="OPA86091.1"/>
    <property type="molecule type" value="Genomic_DNA"/>
</dbReference>
<keyword evidence="1" id="KW-0732">Signal</keyword>
<dbReference type="OrthoDB" id="7630309at2"/>
<dbReference type="InterPro" id="IPR013783">
    <property type="entry name" value="Ig-like_fold"/>
</dbReference>
<evidence type="ECO:0000313" key="2">
    <source>
        <dbReference type="EMBL" id="OPA86091.1"/>
    </source>
</evidence>
<dbReference type="AlphaFoldDB" id="A0A1T2Y1U6"/>
<dbReference type="InterPro" id="IPR008962">
    <property type="entry name" value="PapD-like_sf"/>
</dbReference>
<gene>
    <name evidence="2" type="ORF">BFW87_25400</name>
</gene>
<feature type="signal peptide" evidence="1">
    <location>
        <begin position="1"/>
        <end position="20"/>
    </location>
</feature>
<comment type="caution">
    <text evidence="2">The sequence shown here is derived from an EMBL/GenBank/DDBJ whole genome shotgun (WGS) entry which is preliminary data.</text>
</comment>
<dbReference type="Proteomes" id="UP000190965">
    <property type="component" value="Unassembled WGS sequence"/>
</dbReference>
<sequence length="248" mass="27428">MRFSIFLWAASVLFAATAHAGPSINVGVIYDYLEGDKSTYLKRVFNNGDSTAFVKINILEIVYDANGASTEIPVATDSATLVRNGLMASPARLIVPAGGTQGTRLLFIGSRDKERYFRVRFVPVVPEKEDQFAISAEERDSYKKNLSAGISVMAGYGTIFFVRPKDTRFDTQVTNTADKYTLYNNGNSVVVVDEFQDCAINKEADCKPTSKHHILAGRTHSFGKEPGREYRFKLVEGTSTKNVDVVTR</sequence>
<dbReference type="Gene3D" id="2.60.40.10">
    <property type="entry name" value="Immunoglobulins"/>
    <property type="match status" value="1"/>
</dbReference>
<dbReference type="SUPFAM" id="SSF49354">
    <property type="entry name" value="PapD-like"/>
    <property type="match status" value="1"/>
</dbReference>
<evidence type="ECO:0000313" key="3">
    <source>
        <dbReference type="Proteomes" id="UP000190965"/>
    </source>
</evidence>
<evidence type="ECO:0000256" key="1">
    <source>
        <dbReference type="SAM" id="SignalP"/>
    </source>
</evidence>
<feature type="chain" id="PRO_5010553283" evidence="1">
    <location>
        <begin position="21"/>
        <end position="248"/>
    </location>
</feature>
<name>A0A1T2Y1U6_PSEFL</name>
<protein>
    <submittedName>
        <fullName evidence="2">Pilus assembly protein</fullName>
    </submittedName>
</protein>
<accession>A0A1T2Y1U6</accession>
<organism evidence="2 3">
    <name type="scientific">Pseudomonas fluorescens</name>
    <dbReference type="NCBI Taxonomy" id="294"/>
    <lineage>
        <taxon>Bacteria</taxon>
        <taxon>Pseudomonadati</taxon>
        <taxon>Pseudomonadota</taxon>
        <taxon>Gammaproteobacteria</taxon>
        <taxon>Pseudomonadales</taxon>
        <taxon>Pseudomonadaceae</taxon>
        <taxon>Pseudomonas</taxon>
    </lineage>
</organism>
<proteinExistence type="predicted"/>
<dbReference type="RefSeq" id="WP_078742463.1">
    <property type="nucleotide sequence ID" value="NZ_MSDF01000052.1"/>
</dbReference>
<reference evidence="2 3" key="1">
    <citation type="submission" date="2016-12" db="EMBL/GenBank/DDBJ databases">
        <title>Draft genome sequences of seven strains of Pseudomonas fluorescens that produce 4-formylaminooxyvinylglycine.</title>
        <authorList>
            <person name="Okrent R.A."/>
            <person name="Manning V.A."/>
            <person name="Trippe K.M."/>
        </authorList>
    </citation>
    <scope>NUCLEOTIDE SEQUENCE [LARGE SCALE GENOMIC DNA]</scope>
    <source>
        <strain evidence="2 3">P5A</strain>
    </source>
</reference>